<evidence type="ECO:0000313" key="4">
    <source>
        <dbReference type="Proteomes" id="UP000677228"/>
    </source>
</evidence>
<dbReference type="Proteomes" id="UP000682733">
    <property type="component" value="Unassembled WGS sequence"/>
</dbReference>
<evidence type="ECO:0000313" key="3">
    <source>
        <dbReference type="EMBL" id="CAF3745617.1"/>
    </source>
</evidence>
<gene>
    <name evidence="2" type="ORF">OVA965_LOCUS13272</name>
    <name evidence="3" type="ORF">TMI583_LOCUS13275</name>
</gene>
<organism evidence="2 4">
    <name type="scientific">Didymodactylos carnosus</name>
    <dbReference type="NCBI Taxonomy" id="1234261"/>
    <lineage>
        <taxon>Eukaryota</taxon>
        <taxon>Metazoa</taxon>
        <taxon>Spiralia</taxon>
        <taxon>Gnathifera</taxon>
        <taxon>Rotifera</taxon>
        <taxon>Eurotatoria</taxon>
        <taxon>Bdelloidea</taxon>
        <taxon>Philodinida</taxon>
        <taxon>Philodinidae</taxon>
        <taxon>Didymodactylos</taxon>
    </lineage>
</organism>
<reference evidence="2" key="1">
    <citation type="submission" date="2021-02" db="EMBL/GenBank/DDBJ databases">
        <authorList>
            <person name="Nowell W R."/>
        </authorList>
    </citation>
    <scope>NUCLEOTIDE SEQUENCE</scope>
</reference>
<comment type="caution">
    <text evidence="2">The sequence shown here is derived from an EMBL/GenBank/DDBJ whole genome shotgun (WGS) entry which is preliminary data.</text>
</comment>
<accession>A0A8S2DT58</accession>
<dbReference type="EMBL" id="CAJOBA010005503">
    <property type="protein sequence ID" value="CAF3745617.1"/>
    <property type="molecule type" value="Genomic_DNA"/>
</dbReference>
<sequence>MDRQQYNNKIYDEILSDTSTFKPLESDPTLQKEDRLIRILNNMRDQQFISEDDYNLARPVGSHPARLYGLPKIHKENTPIRPILSSVKTFNYGLAKMLAKNLQHLATSQATIKDTFHFIDICKQFDSDDYENHKMISFDVSSLFTKVPLNKTIEIILDELYSLPSSHQCHTYRNSKKHFCSTRKNRDNLKTLLRIAAEQTHFTFNNKLYEQINGVSMGSPLASIMANIYMGHFEKHNKIKLYQADIKRWYRFVDDTFTMHGAPTNITSSHLPTSPLPPSTITSNNNNIFIQNTALKNKLLDIINDPEIIHLDTHDLGIKILPTTKSSETNPPPPIPKLYFNQKLKTIVAKHQNENHHTIDWAN</sequence>
<evidence type="ECO:0000259" key="1">
    <source>
        <dbReference type="Pfam" id="PF00078"/>
    </source>
</evidence>
<dbReference type="EMBL" id="CAJNOK010005497">
    <property type="protein sequence ID" value="CAF0974462.1"/>
    <property type="molecule type" value="Genomic_DNA"/>
</dbReference>
<dbReference type="Pfam" id="PF00078">
    <property type="entry name" value="RVT_1"/>
    <property type="match status" value="1"/>
</dbReference>
<name>A0A8S2DT58_9BILA</name>
<dbReference type="Proteomes" id="UP000677228">
    <property type="component" value="Unassembled WGS sequence"/>
</dbReference>
<proteinExistence type="predicted"/>
<feature type="domain" description="Reverse transcriptase" evidence="1">
    <location>
        <begin position="73"/>
        <end position="262"/>
    </location>
</feature>
<evidence type="ECO:0000313" key="2">
    <source>
        <dbReference type="EMBL" id="CAF0974462.1"/>
    </source>
</evidence>
<dbReference type="AlphaFoldDB" id="A0A8S2DT58"/>
<dbReference type="InterPro" id="IPR000477">
    <property type="entry name" value="RT_dom"/>
</dbReference>
<dbReference type="PANTHER" id="PTHR21301:SF10">
    <property type="entry name" value="REVERSE TRANSCRIPTASE DOMAIN-CONTAINING PROTEIN"/>
    <property type="match status" value="1"/>
</dbReference>
<dbReference type="PANTHER" id="PTHR21301">
    <property type="entry name" value="REVERSE TRANSCRIPTASE"/>
    <property type="match status" value="1"/>
</dbReference>
<protein>
    <recommendedName>
        <fullName evidence="1">Reverse transcriptase domain-containing protein</fullName>
    </recommendedName>
</protein>